<sequence length="39" mass="4460">MTLSKGDLLYNQASYFLSSKFQITSFAKSYLVKKTSSFE</sequence>
<evidence type="ECO:0000313" key="2">
    <source>
        <dbReference type="Proteomes" id="UP000016617"/>
    </source>
</evidence>
<dbReference type="EMBL" id="AWVA01000122">
    <property type="protein sequence ID" value="ERJ73833.1"/>
    <property type="molecule type" value="Genomic_DNA"/>
</dbReference>
<dbReference type="PATRIC" id="fig|1227275.3.peg.1916"/>
<accession>U2KG61</accession>
<dbReference type="AlphaFoldDB" id="U2KG61"/>
<proteinExistence type="predicted"/>
<evidence type="ECO:0000313" key="1">
    <source>
        <dbReference type="EMBL" id="ERJ73833.1"/>
    </source>
</evidence>
<name>U2KG61_9STRE</name>
<gene>
    <name evidence="1" type="ORF">HMPREF1557_02130</name>
</gene>
<protein>
    <submittedName>
        <fullName evidence="1">Uncharacterized protein</fullName>
    </submittedName>
</protein>
<organism evidence="1 2">
    <name type="scientific">Streptococcus sobrinus W1703</name>
    <dbReference type="NCBI Taxonomy" id="1227275"/>
    <lineage>
        <taxon>Bacteria</taxon>
        <taxon>Bacillati</taxon>
        <taxon>Bacillota</taxon>
        <taxon>Bacilli</taxon>
        <taxon>Lactobacillales</taxon>
        <taxon>Streptococcaceae</taxon>
        <taxon>Streptococcus</taxon>
    </lineage>
</organism>
<reference evidence="1 2" key="1">
    <citation type="submission" date="2013-06" db="EMBL/GenBank/DDBJ databases">
        <authorList>
            <person name="Weinstock G."/>
            <person name="Sodergren E."/>
            <person name="Lobos E.A."/>
            <person name="Fulton L."/>
            <person name="Fulton R."/>
            <person name="Courtney L."/>
            <person name="Fronick C."/>
            <person name="O'Laughlin M."/>
            <person name="Godfrey J."/>
            <person name="Wilson R.M."/>
            <person name="Miner T."/>
            <person name="Farmer C."/>
            <person name="Delehaunty K."/>
            <person name="Cordes M."/>
            <person name="Minx P."/>
            <person name="Tomlinson C."/>
            <person name="Chen J."/>
            <person name="Wollam A."/>
            <person name="Pepin K.H."/>
            <person name="Bhonagiri V."/>
            <person name="Zhang X."/>
            <person name="Warren W."/>
            <person name="Mitreva M."/>
            <person name="Mardis E.R."/>
            <person name="Wilson R.K."/>
        </authorList>
    </citation>
    <scope>NUCLEOTIDE SEQUENCE [LARGE SCALE GENOMIC DNA]</scope>
    <source>
        <strain evidence="1 2">W1703</strain>
    </source>
</reference>
<dbReference type="Proteomes" id="UP000016617">
    <property type="component" value="Unassembled WGS sequence"/>
</dbReference>
<comment type="caution">
    <text evidence="1">The sequence shown here is derived from an EMBL/GenBank/DDBJ whole genome shotgun (WGS) entry which is preliminary data.</text>
</comment>
<dbReference type="HOGENOM" id="CLU_3317971_0_0_9"/>